<name>A0A1C7NFT5_9FUNG</name>
<dbReference type="EMBL" id="LUGH01000211">
    <property type="protein sequence ID" value="OBZ87599.1"/>
    <property type="molecule type" value="Genomic_DNA"/>
</dbReference>
<organism evidence="2 3">
    <name type="scientific">Choanephora cucurbitarum</name>
    <dbReference type="NCBI Taxonomy" id="101091"/>
    <lineage>
        <taxon>Eukaryota</taxon>
        <taxon>Fungi</taxon>
        <taxon>Fungi incertae sedis</taxon>
        <taxon>Mucoromycota</taxon>
        <taxon>Mucoromycotina</taxon>
        <taxon>Mucoromycetes</taxon>
        <taxon>Mucorales</taxon>
        <taxon>Mucorineae</taxon>
        <taxon>Choanephoraceae</taxon>
        <taxon>Choanephoroideae</taxon>
        <taxon>Choanephora</taxon>
    </lineage>
</organism>
<sequence>MEINNNPTLLVKHQINFLSQLSNWAKIWLSSSNTQVRNPLACRAKVTPVSDPIKQTDALCRSPIRHEIPSESQLTHLYRLTCQKLVRKPNQSERPTKLRRLGDLVNVRAFWDLLEAMVYQEISNSKNYSPPSKRVPFYPDRPGSLFMPKRSKRYVIQMVHNQAHTLKRKSFASTTIIYTLSDKDVQQSTIEPNEDAEDSVPLETLRLRKHKS</sequence>
<evidence type="ECO:0000313" key="3">
    <source>
        <dbReference type="Proteomes" id="UP000093000"/>
    </source>
</evidence>
<dbReference type="AlphaFoldDB" id="A0A1C7NFT5"/>
<feature type="region of interest" description="Disordered" evidence="1">
    <location>
        <begin position="188"/>
        <end position="212"/>
    </location>
</feature>
<dbReference type="OrthoDB" id="2289523at2759"/>
<protein>
    <submittedName>
        <fullName evidence="2">Uncharacterized protein</fullName>
    </submittedName>
</protein>
<dbReference type="InParanoid" id="A0A1C7NFT5"/>
<evidence type="ECO:0000313" key="2">
    <source>
        <dbReference type="EMBL" id="OBZ87599.1"/>
    </source>
</evidence>
<proteinExistence type="predicted"/>
<reference evidence="2 3" key="1">
    <citation type="submission" date="2016-03" db="EMBL/GenBank/DDBJ databases">
        <title>Choanephora cucurbitarum.</title>
        <authorList>
            <person name="Min B."/>
            <person name="Park H."/>
            <person name="Park J.-H."/>
            <person name="Shin H.-D."/>
            <person name="Choi I.-G."/>
        </authorList>
    </citation>
    <scope>NUCLEOTIDE SEQUENCE [LARGE SCALE GENOMIC DNA]</scope>
    <source>
        <strain evidence="2 3">KUS-F28377</strain>
    </source>
</reference>
<evidence type="ECO:0000256" key="1">
    <source>
        <dbReference type="SAM" id="MobiDB-lite"/>
    </source>
</evidence>
<gene>
    <name evidence="2" type="ORF">A0J61_04353</name>
</gene>
<accession>A0A1C7NFT5</accession>
<dbReference type="Proteomes" id="UP000093000">
    <property type="component" value="Unassembled WGS sequence"/>
</dbReference>
<keyword evidence="3" id="KW-1185">Reference proteome</keyword>
<comment type="caution">
    <text evidence="2">The sequence shown here is derived from an EMBL/GenBank/DDBJ whole genome shotgun (WGS) entry which is preliminary data.</text>
</comment>